<feature type="short sequence motif" description="HXTX 2" evidence="2">
    <location>
        <begin position="130"/>
        <end position="133"/>
    </location>
</feature>
<name>A0A0W0UKS8_9GAMM</name>
<comment type="caution">
    <text evidence="4">The sequence shown here is derived from an EMBL/GenBank/DDBJ whole genome shotgun (WGS) entry which is preliminary data.</text>
</comment>
<dbReference type="PATRIC" id="fig|455.5.peg.2844"/>
<evidence type="ECO:0000256" key="1">
    <source>
        <dbReference type="ARBA" id="ARBA00022801"/>
    </source>
</evidence>
<gene>
    <name evidence="4" type="ORF">Ljam_2705</name>
</gene>
<comment type="similarity">
    <text evidence="2">Belongs to the 2H phosphoesterase superfamily. ThpR family.</text>
</comment>
<dbReference type="EMBL" id="LNYG01000013">
    <property type="protein sequence ID" value="KTD08510.1"/>
    <property type="molecule type" value="Genomic_DNA"/>
</dbReference>
<reference evidence="4 5" key="1">
    <citation type="submission" date="2015-11" db="EMBL/GenBank/DDBJ databases">
        <title>Genomic analysis of 38 Legionella species identifies large and diverse effector repertoires.</title>
        <authorList>
            <person name="Burstein D."/>
            <person name="Amaro F."/>
            <person name="Zusman T."/>
            <person name="Lifshitz Z."/>
            <person name="Cohen O."/>
            <person name="Gilbert J.A."/>
            <person name="Pupko T."/>
            <person name="Shuman H.A."/>
            <person name="Segal G."/>
        </authorList>
    </citation>
    <scope>NUCLEOTIDE SEQUENCE [LARGE SCALE GENOMIC DNA]</scope>
    <source>
        <strain evidence="4 5">JA-26-G1-E2</strain>
    </source>
</reference>
<keyword evidence="4" id="KW-0436">Ligase</keyword>
<feature type="domain" description="Phosphoesterase HXTX" evidence="3">
    <location>
        <begin position="24"/>
        <end position="94"/>
    </location>
</feature>
<dbReference type="InterPro" id="IPR004175">
    <property type="entry name" value="RNA_CPDase"/>
</dbReference>
<dbReference type="InterPro" id="IPR014051">
    <property type="entry name" value="Phosphoesterase_HXTX"/>
</dbReference>
<comment type="catalytic activity">
    <reaction evidence="2">
        <text>a 3'-end 2',3'-cyclophospho-ribonucleotide-RNA + H2O = a 3'-end 2'-phospho-ribonucleotide-RNA + H(+)</text>
        <dbReference type="Rhea" id="RHEA:11828"/>
        <dbReference type="Rhea" id="RHEA-COMP:10464"/>
        <dbReference type="Rhea" id="RHEA-COMP:17353"/>
        <dbReference type="ChEBI" id="CHEBI:15377"/>
        <dbReference type="ChEBI" id="CHEBI:15378"/>
        <dbReference type="ChEBI" id="CHEBI:83064"/>
        <dbReference type="ChEBI" id="CHEBI:173113"/>
        <dbReference type="EC" id="3.1.4.58"/>
    </reaction>
</comment>
<dbReference type="AlphaFoldDB" id="A0A0W0UKS8"/>
<dbReference type="GO" id="GO:0008664">
    <property type="term" value="F:RNA 2',3'-cyclic 3'-phosphodiesterase activity"/>
    <property type="evidence" value="ECO:0007669"/>
    <property type="project" value="UniProtKB-EC"/>
</dbReference>
<evidence type="ECO:0000313" key="5">
    <source>
        <dbReference type="Proteomes" id="UP000054715"/>
    </source>
</evidence>
<proteinExistence type="inferred from homology"/>
<feature type="short sequence motif" description="HXTX 1" evidence="2">
    <location>
        <begin position="44"/>
        <end position="47"/>
    </location>
</feature>
<dbReference type="Proteomes" id="UP000054715">
    <property type="component" value="Unassembled WGS sequence"/>
</dbReference>
<comment type="function">
    <text evidence="2">Hydrolyzes RNA 2',3'-cyclic phosphodiester to an RNA 2'-phosphomonoester.</text>
</comment>
<sequence>MKARVFFAISFSEKLKLIFKEILGVLQSTIPEKKVRWTPISNLHITLAFLGNIQVEHLPQLIERANQALSDMPFFLLQFGKLELFPSTADPRIISLSISHETVLKNLAHRLRQIIAAMHYPIEERAFRGHLTLGRLQHCCYDHGWLNKIQLPVIPEMKVTQVVLFESKPDQGSPNYIPLAQFNLK</sequence>
<protein>
    <recommendedName>
        <fullName evidence="2">RNA 2',3'-cyclic phosphodiesterase</fullName>
        <shortName evidence="2">RNA 2',3'-CPDase</shortName>
        <ecNumber evidence="2">3.1.4.58</ecNumber>
    </recommendedName>
</protein>
<accession>A0A0W0UKS8</accession>
<organism evidence="4 5">
    <name type="scientific">Legionella jamestowniensis</name>
    <dbReference type="NCBI Taxonomy" id="455"/>
    <lineage>
        <taxon>Bacteria</taxon>
        <taxon>Pseudomonadati</taxon>
        <taxon>Pseudomonadota</taxon>
        <taxon>Gammaproteobacteria</taxon>
        <taxon>Legionellales</taxon>
        <taxon>Legionellaceae</taxon>
        <taxon>Legionella</taxon>
    </lineage>
</organism>
<dbReference type="HAMAP" id="MF_01940">
    <property type="entry name" value="RNA_CPDase"/>
    <property type="match status" value="1"/>
</dbReference>
<dbReference type="InterPro" id="IPR009097">
    <property type="entry name" value="Cyclic_Pdiesterase"/>
</dbReference>
<keyword evidence="1 2" id="KW-0378">Hydrolase</keyword>
<evidence type="ECO:0000256" key="2">
    <source>
        <dbReference type="HAMAP-Rule" id="MF_01940"/>
    </source>
</evidence>
<dbReference type="PANTHER" id="PTHR35561:SF1">
    <property type="entry name" value="RNA 2',3'-CYCLIC PHOSPHODIESTERASE"/>
    <property type="match status" value="1"/>
</dbReference>
<evidence type="ECO:0000313" key="4">
    <source>
        <dbReference type="EMBL" id="KTD08510.1"/>
    </source>
</evidence>
<evidence type="ECO:0000259" key="3">
    <source>
        <dbReference type="Pfam" id="PF02834"/>
    </source>
</evidence>
<feature type="active site" description="Proton acceptor" evidence="2">
    <location>
        <position position="130"/>
    </location>
</feature>
<dbReference type="Pfam" id="PF02834">
    <property type="entry name" value="LigT_PEase"/>
    <property type="match status" value="1"/>
</dbReference>
<dbReference type="PANTHER" id="PTHR35561">
    <property type="entry name" value="RNA 2',3'-CYCLIC PHOSPHODIESTERASE"/>
    <property type="match status" value="1"/>
</dbReference>
<feature type="active site" description="Proton donor" evidence="2">
    <location>
        <position position="44"/>
    </location>
</feature>
<dbReference type="STRING" id="455.Ljam_2705"/>
<dbReference type="OrthoDB" id="7061261at2"/>
<dbReference type="NCBIfam" id="TIGR02258">
    <property type="entry name" value="2_5_ligase"/>
    <property type="match status" value="1"/>
</dbReference>
<dbReference type="SUPFAM" id="SSF55144">
    <property type="entry name" value="LigT-like"/>
    <property type="match status" value="1"/>
</dbReference>
<dbReference type="GO" id="GO:0004113">
    <property type="term" value="F:2',3'-cyclic-nucleotide 3'-phosphodiesterase activity"/>
    <property type="evidence" value="ECO:0007669"/>
    <property type="project" value="InterPro"/>
</dbReference>
<dbReference type="GO" id="GO:0016874">
    <property type="term" value="F:ligase activity"/>
    <property type="evidence" value="ECO:0007669"/>
    <property type="project" value="UniProtKB-KW"/>
</dbReference>
<dbReference type="Gene3D" id="3.90.1140.10">
    <property type="entry name" value="Cyclic phosphodiesterase"/>
    <property type="match status" value="1"/>
</dbReference>
<dbReference type="EC" id="3.1.4.58" evidence="2"/>
<dbReference type="RefSeq" id="WP_058450524.1">
    <property type="nucleotide sequence ID" value="NZ_CAAAJF010000001.1"/>
</dbReference>